<dbReference type="InterPro" id="IPR003591">
    <property type="entry name" value="Leu-rich_rpt_typical-subtyp"/>
</dbReference>
<accession>A0A1B6HYZ8</accession>
<keyword evidence="1" id="KW-0433">Leucine-rich repeat</keyword>
<evidence type="ECO:0000256" key="2">
    <source>
        <dbReference type="ARBA" id="ARBA00022729"/>
    </source>
</evidence>
<dbReference type="PANTHER" id="PTHR24366">
    <property type="entry name" value="IG(IMMUNOGLOBULIN) AND LRR(LEUCINE RICH REPEAT) DOMAINS"/>
    <property type="match status" value="1"/>
</dbReference>
<sequence>PFIKIKVLDLTSNEIQELPSKTLEILSGYLRKLYLGFNRIESVLPNSFMNMTFLNVLNLDHNRISIIKKRTFFGLTQLQILDLSSNGMKHLQSGSFTSVSNLRIIN</sequence>
<dbReference type="SUPFAM" id="SSF52058">
    <property type="entry name" value="L domain-like"/>
    <property type="match status" value="1"/>
</dbReference>
<evidence type="ECO:0008006" key="5">
    <source>
        <dbReference type="Google" id="ProtNLM"/>
    </source>
</evidence>
<dbReference type="Gene3D" id="3.80.10.10">
    <property type="entry name" value="Ribonuclease Inhibitor"/>
    <property type="match status" value="1"/>
</dbReference>
<reference evidence="4" key="1">
    <citation type="submission" date="2015-11" db="EMBL/GenBank/DDBJ databases">
        <title>De novo transcriptome assembly of four potential Pierce s Disease insect vectors from Arizona vineyards.</title>
        <authorList>
            <person name="Tassone E.E."/>
        </authorList>
    </citation>
    <scope>NUCLEOTIDE SEQUENCE</scope>
</reference>
<dbReference type="PANTHER" id="PTHR24366:SF161">
    <property type="entry name" value="TIR DOMAIN-CONTAINING PROTEIN"/>
    <property type="match status" value="1"/>
</dbReference>
<keyword evidence="2" id="KW-0732">Signal</keyword>
<dbReference type="EMBL" id="GECU01027803">
    <property type="protein sequence ID" value="JAS79903.1"/>
    <property type="molecule type" value="Transcribed_RNA"/>
</dbReference>
<dbReference type="SMART" id="SM00369">
    <property type="entry name" value="LRR_TYP"/>
    <property type="match status" value="4"/>
</dbReference>
<dbReference type="AlphaFoldDB" id="A0A1B6HYZ8"/>
<protein>
    <recommendedName>
        <fullName evidence="5">LRRNT domain-containing protein</fullName>
    </recommendedName>
</protein>
<name>A0A1B6HYZ8_9HEMI</name>
<keyword evidence="3" id="KW-0677">Repeat</keyword>
<proteinExistence type="predicted"/>
<evidence type="ECO:0000256" key="1">
    <source>
        <dbReference type="ARBA" id="ARBA00022614"/>
    </source>
</evidence>
<gene>
    <name evidence="4" type="ORF">g.57986</name>
</gene>
<dbReference type="InterPro" id="IPR032675">
    <property type="entry name" value="LRR_dom_sf"/>
</dbReference>
<evidence type="ECO:0000313" key="4">
    <source>
        <dbReference type="EMBL" id="JAS79903.1"/>
    </source>
</evidence>
<feature type="non-terminal residue" evidence="4">
    <location>
        <position position="106"/>
    </location>
</feature>
<organism evidence="4">
    <name type="scientific">Homalodisca liturata</name>
    <dbReference type="NCBI Taxonomy" id="320908"/>
    <lineage>
        <taxon>Eukaryota</taxon>
        <taxon>Metazoa</taxon>
        <taxon>Ecdysozoa</taxon>
        <taxon>Arthropoda</taxon>
        <taxon>Hexapoda</taxon>
        <taxon>Insecta</taxon>
        <taxon>Pterygota</taxon>
        <taxon>Neoptera</taxon>
        <taxon>Paraneoptera</taxon>
        <taxon>Hemiptera</taxon>
        <taxon>Auchenorrhyncha</taxon>
        <taxon>Membracoidea</taxon>
        <taxon>Cicadellidae</taxon>
        <taxon>Cicadellinae</taxon>
        <taxon>Proconiini</taxon>
        <taxon>Homalodisca</taxon>
    </lineage>
</organism>
<dbReference type="InterPro" id="IPR001611">
    <property type="entry name" value="Leu-rich_rpt"/>
</dbReference>
<evidence type="ECO:0000256" key="3">
    <source>
        <dbReference type="ARBA" id="ARBA00022737"/>
    </source>
</evidence>
<feature type="non-terminal residue" evidence="4">
    <location>
        <position position="1"/>
    </location>
</feature>
<dbReference type="Pfam" id="PF13855">
    <property type="entry name" value="LRR_8"/>
    <property type="match status" value="1"/>
</dbReference>